<name>A0ABT2LHX2_9HYPH</name>
<evidence type="ECO:0000313" key="2">
    <source>
        <dbReference type="Proteomes" id="UP001320831"/>
    </source>
</evidence>
<dbReference type="EMBL" id="JAOCZP010000001">
    <property type="protein sequence ID" value="MCT7374063.1"/>
    <property type="molecule type" value="Genomic_DNA"/>
</dbReference>
<dbReference type="Proteomes" id="UP001320831">
    <property type="component" value="Unassembled WGS sequence"/>
</dbReference>
<keyword evidence="2" id="KW-1185">Reference proteome</keyword>
<dbReference type="Gene3D" id="3.10.450.50">
    <property type="match status" value="1"/>
</dbReference>
<comment type="caution">
    <text evidence="1">The sequence shown here is derived from an EMBL/GenBank/DDBJ whole genome shotgun (WGS) entry which is preliminary data.</text>
</comment>
<dbReference type="RefSeq" id="WP_260900415.1">
    <property type="nucleotide sequence ID" value="NZ_JAOCZP010000001.1"/>
</dbReference>
<proteinExistence type="predicted"/>
<evidence type="ECO:0008006" key="3">
    <source>
        <dbReference type="Google" id="ProtNLM"/>
    </source>
</evidence>
<organism evidence="1 2">
    <name type="scientific">Chelativorans salis</name>
    <dbReference type="NCBI Taxonomy" id="2978478"/>
    <lineage>
        <taxon>Bacteria</taxon>
        <taxon>Pseudomonadati</taxon>
        <taxon>Pseudomonadota</taxon>
        <taxon>Alphaproteobacteria</taxon>
        <taxon>Hyphomicrobiales</taxon>
        <taxon>Phyllobacteriaceae</taxon>
        <taxon>Chelativorans</taxon>
    </lineage>
</organism>
<accession>A0ABT2LHX2</accession>
<evidence type="ECO:0000313" key="1">
    <source>
        <dbReference type="EMBL" id="MCT7374063.1"/>
    </source>
</evidence>
<dbReference type="SUPFAM" id="SSF54427">
    <property type="entry name" value="NTF2-like"/>
    <property type="match status" value="1"/>
</dbReference>
<protein>
    <recommendedName>
        <fullName evidence="3">SnoaL-like domain-containing protein</fullName>
    </recommendedName>
</protein>
<sequence length="118" mass="12718">MTEIHGSRDCGNSPKNKFVQDIAIALETGEATPQDFSEDVVWEGASEEPINGRSALFQELADRTTPIAITVEHAISHGKVGSASGEATLGNGRSRRFSHIFEFTNAKANRVAVIKSYA</sequence>
<gene>
    <name evidence="1" type="ORF">N5A92_03315</name>
</gene>
<dbReference type="InterPro" id="IPR032710">
    <property type="entry name" value="NTF2-like_dom_sf"/>
</dbReference>
<reference evidence="1 2" key="1">
    <citation type="submission" date="2022-09" db="EMBL/GenBank/DDBJ databases">
        <title>Chelativorans salina sp. nov., a novel slightly halophilic bacterium isolated from a saline lake sediment enrichment.</title>
        <authorList>
            <person name="Gao L."/>
            <person name="Fang B.-Z."/>
            <person name="Li W.-J."/>
        </authorList>
    </citation>
    <scope>NUCLEOTIDE SEQUENCE [LARGE SCALE GENOMIC DNA]</scope>
    <source>
        <strain evidence="1 2">EGI FJ00035</strain>
    </source>
</reference>